<dbReference type="GO" id="GO:0005525">
    <property type="term" value="F:GTP binding"/>
    <property type="evidence" value="ECO:0007669"/>
    <property type="project" value="TreeGrafter"/>
</dbReference>
<evidence type="ECO:0000256" key="2">
    <source>
        <dbReference type="ARBA" id="ARBA00022517"/>
    </source>
</evidence>
<evidence type="ECO:0000256" key="1">
    <source>
        <dbReference type="ARBA" id="ARBA00004604"/>
    </source>
</evidence>
<sequence>MGHTPGPQPFIDILPHKKFTTPPSPASDYQIGIFLAAHNLPNSKLESLPFRFKAGGNGKMPVAVANHSHRPTTKVSHKPFKSKAASKHELRDRAKGRVPNERGQRKTPHQQVMSKFDRRNQAKQARLTKHKEHLKETSVFQGKHGAPRIVAVVPLCAHGDAKVAIKQLNDSLDIDAVVADGNFRVSVDRFKQKLQYIPLQRDLNACLDATRVADFVVVILSAHEEVDPLGELILRSIESQGMSTLFTLVQGLDKVEPAKQRTYTVGSLKSFITHFHPEQEKVYSLDSRQECSNLVRSLCNTTPKGVRWRDDRSWMLAEDIKFGTDDSGLTIITGVVRGRGLKADRLVQIGDWGAYQVEKIVEAPLPKNAKTGEDIVVEGGVEKTLDEPSEDQDDLNELAPEDVVMDADDEAVAGADLAAEPAPKKGVLLDEHHYFSDADEEEKKIKRKLPKGTSNYQSAWYLDDISDSGSDMEDIEMDGAESKGEDEEIGAEDGIEGYVQPEPTKAGGGPSECPQTEMMDIPDEDEDAQQLAHYRSRKREEAEDDKEFPDEIELHPNVLARERLARYRGLKSIRTSPWQEDEDRAHEPDGWRRLLQIPDYNCSRSRAVREALVGGVEPGTRVHVYIRGLADPSIAASYKPSSPITLFSLLRHENKKTSVNYLFNLSNDYGKSIKSKEELIVQCGPRRMVIKPIFSHSGSTPNDVHKFCRFLHPGQSAIASFMGPITWGAVPVMFFKRTVPAPGHQTNVEGQEDIGLSLVGTGTALPPSTSRVVAKRVILTGHPYHIHKKIVTVRYMFFSREDVEWFKALPLWTRRGRTGFIKEPLGTHGYFKATFDERINPQDAVGVSLYKRMWPRHATPMQRPLLELAGGDGQAQGQTEDVTME</sequence>
<reference evidence="7 8" key="1">
    <citation type="journal article" date="2018" name="PLoS Genet.">
        <title>Repeat elements organise 3D genome structure and mediate transcription in the filamentous fungus Epichloe festucae.</title>
        <authorList>
            <person name="Winter D.J."/>
            <person name="Ganley A.R.D."/>
            <person name="Young C.A."/>
            <person name="Liachko I."/>
            <person name="Schardl C.L."/>
            <person name="Dupont P.Y."/>
            <person name="Berry D."/>
            <person name="Ram A."/>
            <person name="Scott B."/>
            <person name="Cox M.P."/>
        </authorList>
    </citation>
    <scope>NUCLEOTIDE SEQUENCE [LARGE SCALE GENOMIC DNA]</scope>
    <source>
        <strain evidence="7 8">Fl1</strain>
    </source>
</reference>
<protein>
    <recommendedName>
        <fullName evidence="6">Bms1-type G domain-containing protein</fullName>
    </recommendedName>
</protein>
<feature type="compositionally biased region" description="Basic residues" evidence="5">
    <location>
        <begin position="67"/>
        <end position="85"/>
    </location>
</feature>
<dbReference type="SMART" id="SM01362">
    <property type="entry name" value="DUF663"/>
    <property type="match status" value="1"/>
</dbReference>
<evidence type="ECO:0000313" key="8">
    <source>
        <dbReference type="Proteomes" id="UP000594364"/>
    </source>
</evidence>
<dbReference type="GO" id="GO:0030688">
    <property type="term" value="C:preribosome, small subunit precursor"/>
    <property type="evidence" value="ECO:0007669"/>
    <property type="project" value="TreeGrafter"/>
</dbReference>
<dbReference type="EMBL" id="CP031385">
    <property type="protein sequence ID" value="QPG93688.1"/>
    <property type="molecule type" value="Genomic_DNA"/>
</dbReference>
<gene>
    <name evidence="7" type="ORF">C2857_001721</name>
</gene>
<proteinExistence type="inferred from homology"/>
<dbReference type="InterPro" id="IPR030387">
    <property type="entry name" value="G_Bms1/Tsr1_dom"/>
</dbReference>
<dbReference type="OrthoDB" id="119302at2759"/>
<evidence type="ECO:0000256" key="4">
    <source>
        <dbReference type="ARBA" id="ARBA00038288"/>
    </source>
</evidence>
<feature type="domain" description="Bms1-type G" evidence="6">
    <location>
        <begin position="146"/>
        <end position="304"/>
    </location>
</feature>
<keyword evidence="8" id="KW-1185">Reference proteome</keyword>
<evidence type="ECO:0000259" key="6">
    <source>
        <dbReference type="PROSITE" id="PS51714"/>
    </source>
</evidence>
<feature type="region of interest" description="Disordered" evidence="5">
    <location>
        <begin position="67"/>
        <end position="109"/>
    </location>
</feature>
<dbReference type="PANTHER" id="PTHR12858">
    <property type="entry name" value="RIBOSOME BIOGENESIS PROTEIN"/>
    <property type="match status" value="1"/>
</dbReference>
<feature type="compositionally biased region" description="Basic and acidic residues" evidence="5">
    <location>
        <begin position="86"/>
        <end position="104"/>
    </location>
</feature>
<dbReference type="Pfam" id="PF08142">
    <property type="entry name" value="AARP2CN"/>
    <property type="match status" value="1"/>
</dbReference>
<dbReference type="GO" id="GO:0003924">
    <property type="term" value="F:GTPase activity"/>
    <property type="evidence" value="ECO:0007669"/>
    <property type="project" value="TreeGrafter"/>
</dbReference>
<accession>A0A7S9PRU5</accession>
<dbReference type="Proteomes" id="UP000594364">
    <property type="component" value="Chromosome 1"/>
</dbReference>
<dbReference type="GO" id="GO:0034511">
    <property type="term" value="F:U3 snoRNA binding"/>
    <property type="evidence" value="ECO:0007669"/>
    <property type="project" value="TreeGrafter"/>
</dbReference>
<organism evidence="7 8">
    <name type="scientific">Epichloe festucae (strain Fl1)</name>
    <dbReference type="NCBI Taxonomy" id="877507"/>
    <lineage>
        <taxon>Eukaryota</taxon>
        <taxon>Fungi</taxon>
        <taxon>Dikarya</taxon>
        <taxon>Ascomycota</taxon>
        <taxon>Pezizomycotina</taxon>
        <taxon>Sordariomycetes</taxon>
        <taxon>Hypocreomycetidae</taxon>
        <taxon>Hypocreales</taxon>
        <taxon>Clavicipitaceae</taxon>
        <taxon>Epichloe</taxon>
    </lineage>
</organism>
<dbReference type="GO" id="GO:0000462">
    <property type="term" value="P:maturation of SSU-rRNA from tricistronic rRNA transcript (SSU-rRNA, 5.8S rRNA, LSU-rRNA)"/>
    <property type="evidence" value="ECO:0007669"/>
    <property type="project" value="TreeGrafter"/>
</dbReference>
<comment type="subcellular location">
    <subcellularLocation>
        <location evidence="1">Nucleus</location>
        <location evidence="1">Nucleolus</location>
    </subcellularLocation>
</comment>
<evidence type="ECO:0000256" key="3">
    <source>
        <dbReference type="ARBA" id="ARBA00023242"/>
    </source>
</evidence>
<feature type="region of interest" description="Disordered" evidence="5">
    <location>
        <begin position="495"/>
        <end position="519"/>
    </location>
</feature>
<name>A0A7S9PRU5_EPIFF</name>
<comment type="similarity">
    <text evidence="4">Belongs to the TRAFAC class translation factor GTPase superfamily. Bms1-like GTPase family. TSR1 subfamily.</text>
</comment>
<dbReference type="GO" id="GO:0000479">
    <property type="term" value="P:endonucleolytic cleavage of tricistronic rRNA transcript (SSU-rRNA, 5.8S rRNA, LSU-rRNA)"/>
    <property type="evidence" value="ECO:0007669"/>
    <property type="project" value="TreeGrafter"/>
</dbReference>
<dbReference type="Pfam" id="PF04950">
    <property type="entry name" value="RIBIOP_C"/>
    <property type="match status" value="1"/>
</dbReference>
<dbReference type="InterPro" id="IPR012948">
    <property type="entry name" value="AARP2CN"/>
</dbReference>
<dbReference type="PANTHER" id="PTHR12858:SF1">
    <property type="entry name" value="PRE-RRNA-PROCESSING PROTEIN TSR1 HOMOLOG"/>
    <property type="match status" value="1"/>
</dbReference>
<keyword evidence="2" id="KW-0690">Ribosome biogenesis</keyword>
<dbReference type="GO" id="GO:0005730">
    <property type="term" value="C:nucleolus"/>
    <property type="evidence" value="ECO:0007669"/>
    <property type="project" value="UniProtKB-SubCell"/>
</dbReference>
<dbReference type="AlphaFoldDB" id="A0A7S9PRU5"/>
<dbReference type="InterPro" id="IPR039761">
    <property type="entry name" value="Bms1/Tsr1"/>
</dbReference>
<dbReference type="InterPro" id="IPR007034">
    <property type="entry name" value="BMS1_TSR1_C"/>
</dbReference>
<dbReference type="PROSITE" id="PS51714">
    <property type="entry name" value="G_BMS1"/>
    <property type="match status" value="1"/>
</dbReference>
<keyword evidence="3" id="KW-0539">Nucleus</keyword>
<evidence type="ECO:0000313" key="7">
    <source>
        <dbReference type="EMBL" id="QPG93688.1"/>
    </source>
</evidence>
<dbReference type="SMART" id="SM00785">
    <property type="entry name" value="AARP2CN"/>
    <property type="match status" value="1"/>
</dbReference>
<dbReference type="Pfam" id="PF22298">
    <property type="entry name" value="Tsr1_G-like"/>
    <property type="match status" value="1"/>
</dbReference>
<evidence type="ECO:0000256" key="5">
    <source>
        <dbReference type="SAM" id="MobiDB-lite"/>
    </source>
</evidence>